<reference evidence="2 3" key="2">
    <citation type="submission" date="2017-12" db="EMBL/GenBank/DDBJ databases">
        <title>Sequencing the genomes of 1000 Actinobacteria strains.</title>
        <authorList>
            <person name="Klenk H.-P."/>
        </authorList>
    </citation>
    <scope>NUCLEOTIDE SEQUENCE [LARGE SCALE GENOMIC DNA]</scope>
    <source>
        <strain evidence="3">ATCC 49460 / DSM 44228 / JCM 9375 / NBRC 15153 / NRRL 18395 / A83543.1</strain>
        <strain evidence="2">DSM 44228</strain>
    </source>
</reference>
<dbReference type="Proteomes" id="UP000233786">
    <property type="component" value="Unassembled WGS sequence"/>
</dbReference>
<dbReference type="InterPro" id="IPR046249">
    <property type="entry name" value="DUF6282"/>
</dbReference>
<dbReference type="AlphaFoldDB" id="Q6JHM4"/>
<dbReference type="PIRSF" id="PIRSF021898">
    <property type="entry name" value="UCP021898"/>
    <property type="match status" value="1"/>
</dbReference>
<dbReference type="OrthoDB" id="9789440at2"/>
<evidence type="ECO:0000313" key="3">
    <source>
        <dbReference type="Proteomes" id="UP000233786"/>
    </source>
</evidence>
<organism evidence="1">
    <name type="scientific">Saccharopolyspora spinosa</name>
    <dbReference type="NCBI Taxonomy" id="60894"/>
    <lineage>
        <taxon>Bacteria</taxon>
        <taxon>Bacillati</taxon>
        <taxon>Actinomycetota</taxon>
        <taxon>Actinomycetes</taxon>
        <taxon>Pseudonocardiales</taxon>
        <taxon>Pseudonocardiaceae</taxon>
        <taxon>Saccharopolyspora</taxon>
    </lineage>
</organism>
<dbReference type="SUPFAM" id="SSF51556">
    <property type="entry name" value="Metallo-dependent hydrolases"/>
    <property type="match status" value="1"/>
</dbReference>
<dbReference type="EMBL" id="PJNB01000001">
    <property type="protein sequence ID" value="PKW16152.1"/>
    <property type="molecule type" value="Genomic_DNA"/>
</dbReference>
<name>Q6JHM4_SACSN</name>
<accession>Q6JHM4</accession>
<reference evidence="1" key="1">
    <citation type="journal article" date="2004" name="DNA Seq.">
        <title>Analysis of a 108-kb region of the Saccharopolyspora spinosa genome covering the obscurin polyketide synthase locus.</title>
        <authorList>
            <person name="Zirkle R."/>
            <person name="Black T.A."/>
            <person name="Gorlach J."/>
            <person name="Ligon J.M."/>
            <person name="Molnar I."/>
        </authorList>
    </citation>
    <scope>NUCLEOTIDE SEQUENCE</scope>
    <source>
        <strain evidence="1">NRLL 18395</strain>
    </source>
</reference>
<evidence type="ECO:0000313" key="2">
    <source>
        <dbReference type="EMBL" id="PKW16152.1"/>
    </source>
</evidence>
<dbReference type="RefSeq" id="WP_010696233.1">
    <property type="nucleotide sequence ID" value="NZ_CP061007.1"/>
</dbReference>
<evidence type="ECO:0000313" key="1">
    <source>
        <dbReference type="EMBL" id="AAS00433.1"/>
    </source>
</evidence>
<dbReference type="EMBL" id="AY466441">
    <property type="protein sequence ID" value="AAS00433.1"/>
    <property type="molecule type" value="Genomic_DNA"/>
</dbReference>
<proteinExistence type="predicted"/>
<sequence>MTEAMTKQERVELSYQLLQGAVDLHIHTAPDIFPRSVTAIEAAEEAKAAGMDAIVVKSHSTDTAARAEMARTAAGFDVRGGVALNYPVGGLNPYAVLESAKQGGRIVWLPTLSARHFLEHAENVPILRAESPVSSEGIVVVDDNGTLKPEIEDILQLIKEHDMILASGHVSPAEAIKVFRRAAELGITRLIVTHPHALFVGASAEDMRELASFGAMNEFQYAFVTKVIVPPQSMGHIAELIRKVGMESCHLATDGGQQVNPHPAEAFRLFIEGMLEEGFTPDELRYMTSEAPKRLLTG</sequence>
<dbReference type="InterPro" id="IPR016797">
    <property type="entry name" value="UCP021898"/>
</dbReference>
<dbReference type="Gene3D" id="3.20.20.140">
    <property type="entry name" value="Metal-dependent hydrolases"/>
    <property type="match status" value="1"/>
</dbReference>
<keyword evidence="3" id="KW-1185">Reference proteome</keyword>
<protein>
    <submittedName>
        <fullName evidence="1">Orf43</fullName>
    </submittedName>
</protein>
<dbReference type="STRING" id="994479.GCA_000194155_03264"/>
<dbReference type="InterPro" id="IPR032466">
    <property type="entry name" value="Metal_Hydrolase"/>
</dbReference>
<dbReference type="Pfam" id="PF19799">
    <property type="entry name" value="DUF6282"/>
    <property type="match status" value="1"/>
</dbReference>
<gene>
    <name evidence="2" type="ORF">A8926_3959</name>
</gene>